<dbReference type="InterPro" id="IPR036595">
    <property type="entry name" value="A-macroglobulin_rcpt-bd_sf"/>
</dbReference>
<dbReference type="SMART" id="SM01359">
    <property type="entry name" value="A2M_N_2"/>
    <property type="match status" value="1"/>
</dbReference>
<feature type="domain" description="Alpha-macroglobulin receptor-binding" evidence="10">
    <location>
        <begin position="1358"/>
        <end position="1442"/>
    </location>
</feature>
<name>A0A9D4BH62_DREPO</name>
<dbReference type="InterPro" id="IPR019742">
    <property type="entry name" value="MacrogloblnA2_CS"/>
</dbReference>
<dbReference type="Proteomes" id="UP000828390">
    <property type="component" value="Unassembled WGS sequence"/>
</dbReference>
<evidence type="ECO:0000259" key="10">
    <source>
        <dbReference type="SMART" id="SM01361"/>
    </source>
</evidence>
<dbReference type="InterPro" id="IPR014756">
    <property type="entry name" value="Ig_E-set"/>
</dbReference>
<evidence type="ECO:0000313" key="11">
    <source>
        <dbReference type="EMBL" id="KAH3695395.1"/>
    </source>
</evidence>
<evidence type="ECO:0000259" key="9">
    <source>
        <dbReference type="SMART" id="SM01360"/>
    </source>
</evidence>
<dbReference type="Pfam" id="PF07677">
    <property type="entry name" value="A2M_recep"/>
    <property type="match status" value="1"/>
</dbReference>
<dbReference type="Pfam" id="PF17791">
    <property type="entry name" value="MG3"/>
    <property type="match status" value="1"/>
</dbReference>
<dbReference type="GO" id="GO:0005615">
    <property type="term" value="C:extracellular space"/>
    <property type="evidence" value="ECO:0007669"/>
    <property type="project" value="InterPro"/>
</dbReference>
<dbReference type="Gene3D" id="2.20.130.20">
    <property type="match status" value="1"/>
</dbReference>
<keyword evidence="2" id="KW-0646">Protease inhibitor</keyword>
<protein>
    <submittedName>
        <fullName evidence="11">Uncharacterized protein</fullName>
    </submittedName>
</protein>
<dbReference type="PANTHER" id="PTHR11412:SF136">
    <property type="entry name" value="CD109 ANTIGEN"/>
    <property type="match status" value="1"/>
</dbReference>
<proteinExistence type="inferred from homology"/>
<dbReference type="InterPro" id="IPR008930">
    <property type="entry name" value="Terpenoid_cyclase/PrenylTrfase"/>
</dbReference>
<dbReference type="Pfam" id="PF00207">
    <property type="entry name" value="A2M"/>
    <property type="match status" value="1"/>
</dbReference>
<keyword evidence="3 7" id="KW-0732">Signal</keyword>
<dbReference type="Gene3D" id="2.60.40.690">
    <property type="entry name" value="Alpha-macroglobulin, receptor-binding domain"/>
    <property type="match status" value="1"/>
</dbReference>
<dbReference type="SMART" id="SM01361">
    <property type="entry name" value="A2M_recep"/>
    <property type="match status" value="1"/>
</dbReference>
<gene>
    <name evidence="11" type="ORF">DPMN_082854</name>
</gene>
<evidence type="ECO:0000256" key="2">
    <source>
        <dbReference type="ARBA" id="ARBA00022690"/>
    </source>
</evidence>
<dbReference type="InterPro" id="IPR001599">
    <property type="entry name" value="Macroglobln_a2"/>
</dbReference>
<dbReference type="Gene3D" id="2.60.40.10">
    <property type="entry name" value="Immunoglobulins"/>
    <property type="match status" value="1"/>
</dbReference>
<reference evidence="11" key="2">
    <citation type="submission" date="2020-11" db="EMBL/GenBank/DDBJ databases">
        <authorList>
            <person name="McCartney M.A."/>
            <person name="Auch B."/>
            <person name="Kono T."/>
            <person name="Mallez S."/>
            <person name="Becker A."/>
            <person name="Gohl D.M."/>
            <person name="Silverstein K.A.T."/>
            <person name="Koren S."/>
            <person name="Bechman K.B."/>
            <person name="Herman A."/>
            <person name="Abrahante J.E."/>
            <person name="Garbe J."/>
        </authorList>
    </citation>
    <scope>NUCLEOTIDE SEQUENCE</scope>
    <source>
        <strain evidence="11">Duluth1</strain>
        <tissue evidence="11">Whole animal</tissue>
    </source>
</reference>
<keyword evidence="4" id="KW-0722">Serine protease inhibitor</keyword>
<comment type="caution">
    <text evidence="11">The sequence shown here is derived from an EMBL/GenBank/DDBJ whole genome shotgun (WGS) entry which is preliminary data.</text>
</comment>
<accession>A0A9D4BH62</accession>
<dbReference type="Gene3D" id="2.60.40.1930">
    <property type="match status" value="1"/>
</dbReference>
<dbReference type="InterPro" id="IPR011626">
    <property type="entry name" value="Alpha-macroglobulin_TED"/>
</dbReference>
<dbReference type="Gene3D" id="1.50.10.20">
    <property type="match status" value="1"/>
</dbReference>
<feature type="domain" description="Alpha-2-macroglobulin bait region" evidence="8">
    <location>
        <begin position="472"/>
        <end position="618"/>
    </location>
</feature>
<dbReference type="EMBL" id="JAIWYP010000016">
    <property type="protein sequence ID" value="KAH3695395.1"/>
    <property type="molecule type" value="Genomic_DNA"/>
</dbReference>
<comment type="similarity">
    <text evidence="1">Belongs to the protease inhibitor I39 (alpha-2-macroglobulin) family.</text>
</comment>
<evidence type="ECO:0000313" key="12">
    <source>
        <dbReference type="Proteomes" id="UP000828390"/>
    </source>
</evidence>
<dbReference type="SMART" id="SM01360">
    <property type="entry name" value="A2M"/>
    <property type="match status" value="1"/>
</dbReference>
<dbReference type="InterPro" id="IPR002890">
    <property type="entry name" value="MG2"/>
</dbReference>
<evidence type="ECO:0000256" key="5">
    <source>
        <dbReference type="ARBA" id="ARBA00022966"/>
    </source>
</evidence>
<evidence type="ECO:0000259" key="8">
    <source>
        <dbReference type="SMART" id="SM01359"/>
    </source>
</evidence>
<keyword evidence="6" id="KW-1015">Disulfide bond</keyword>
<dbReference type="InterPro" id="IPR047565">
    <property type="entry name" value="Alpha-macroglob_thiol-ester_cl"/>
</dbReference>
<feature type="chain" id="PRO_5039335495" evidence="7">
    <location>
        <begin position="22"/>
        <end position="1483"/>
    </location>
</feature>
<dbReference type="OrthoDB" id="6151421at2759"/>
<feature type="signal peptide" evidence="7">
    <location>
        <begin position="1"/>
        <end position="21"/>
    </location>
</feature>
<organism evidence="11 12">
    <name type="scientific">Dreissena polymorpha</name>
    <name type="common">Zebra mussel</name>
    <name type="synonym">Mytilus polymorpha</name>
    <dbReference type="NCBI Taxonomy" id="45954"/>
    <lineage>
        <taxon>Eukaryota</taxon>
        <taxon>Metazoa</taxon>
        <taxon>Spiralia</taxon>
        <taxon>Lophotrochozoa</taxon>
        <taxon>Mollusca</taxon>
        <taxon>Bivalvia</taxon>
        <taxon>Autobranchia</taxon>
        <taxon>Heteroconchia</taxon>
        <taxon>Euheterodonta</taxon>
        <taxon>Imparidentia</taxon>
        <taxon>Neoheterodontei</taxon>
        <taxon>Myida</taxon>
        <taxon>Dreissenoidea</taxon>
        <taxon>Dreissenidae</taxon>
        <taxon>Dreissena</taxon>
    </lineage>
</organism>
<dbReference type="InterPro" id="IPR050473">
    <property type="entry name" value="A2M/Complement_sys"/>
</dbReference>
<keyword evidence="5" id="KW-0882">Thioester bond</keyword>
<evidence type="ECO:0000256" key="6">
    <source>
        <dbReference type="ARBA" id="ARBA00023157"/>
    </source>
</evidence>
<dbReference type="SMART" id="SM01419">
    <property type="entry name" value="Thiol-ester_cl"/>
    <property type="match status" value="1"/>
</dbReference>
<evidence type="ECO:0000256" key="1">
    <source>
        <dbReference type="ARBA" id="ARBA00010952"/>
    </source>
</evidence>
<sequence length="1483" mass="164626">MAAISTRLYLILGCLLASGFAQMQWYMPVIYPQRMTPGLDFKVTCDLTAAFLDAQPPLSGVYTVRLGLQDHPDNTFAMIDQIRYLQSGASTGVFSVQTQSNMTAGGYRFHLDVSRNGVAMGTSYIYTTVEGEHENTVHILVQTDKGIYKAGQNVLFRVMGIDDNRVVIPSLQYTIEIFDGDNNRIRRWVNVSDSTGVYTGQMEMSEHPVLGQWRIQATAEKYTKSVIFDVEEFELPKFYVELDFPKVVSTALNTHLKGTVISLYTFGQGVTGTVSLTLKQNIYKLERTLRMVDGRVDVQIPMKDISAMFPAGHYLQKIFSGIDLHSSVKIDVAAIFTEDLTGLTQDASGDVAFMAYDVNLRVTGDDSKIKIEILNWSYGPLTVNASGIYSVFVEIRYSTYTSGINILVPLQEIPIGPNNVATLVIGGHLVSEYMRNIWGEVTLKARSASNTIRSTTAWLSRSTYMVPTESAIRVNQTGGPTYLAPGDVARYSIGLNETSSPQRMVSYRVLVDKKVIDGDDWFPLNGTSVREVTVVITDDMEFSVVVVAWLLIPGMHNSNNVVANAVQSPIRGKNKPTAPIIKFDAEETRPGSDVTVHLSGGDHSRFYILAVDKSILILDEGNDISGKLLPSEWMDPTRLDFSSWSLILHSAGLQYINMALQEPVTTTTPEFPFTGRTLHTRTSTFAMMTNIPSTTTRPSFDSSALPFSTSARPIETGKQVTIRKKFPDTWLFLNVSAGASGKTQFSQKVPDTMTSWVATCFAIDGQFRLAVSTSPAELRVFQPFFVSLQLPVSVVRNEQLVVQANVFNYHTEDLYVLVNLRKSDSFRGLAVSKRGKSVRFVERCGNLVDCILAKAGRATPVFFPIVPTEIGEIKLTLEADSKLFKDTVIKQLIVKAEGAPRSVAYPVLIDLAETAVFEKTLQVSYPPNVVDGSQRTRITLNGDIMGPTLDNLQKLVVQPYGCGEQNMVTTSPSVFVLMYLTSVGRLDDVVKRKAESFISIGIQRQLNYRHFDWSFSAWGGAGTGSTWLTSFVLKVFSVATFYVDVDDLIVINPTKYLLSTQNSDGSFLEKGNVIHREMQGGSSGTVERITAFVLIALLEAKRASQSTFTFDTAIQTKLNIGIDTSVRYLENQLNNQTSLYTIAITAYALGLAKSDFTEEALQMLKSRAKTKGGMIYWEEAAPQLSLYHYGPSTQAVSIEITAYALLAYSSVGDKRTGAMIQKWIVTQRNPYGGFISTQDTVIALESLAKYGMLSKRPSTDISIWLNFKDSEILQKKLRIIPSNAMVVQTLDIATDTNEILIRATGVKDSAAIITVSLFYNVFMDLENKDIILTVNVSSESLKGFIVRSCVSWTRHEHSGMIVVEVGIPSGFVVLMSKISQNRFLKRTEIEDQKVVLYYDEVTYIDTCTDIHMTRESMVANMKPVQAKAYEYYEPSNEMTVFYLPLSAKNASVCDLCGAECGCETEKGKHDIPMRWCKKQISRR</sequence>
<dbReference type="PANTHER" id="PTHR11412">
    <property type="entry name" value="MACROGLOBULIN / COMPLEMENT"/>
    <property type="match status" value="1"/>
</dbReference>
<feature type="domain" description="Alpha-2-macroglobulin" evidence="9">
    <location>
        <begin position="729"/>
        <end position="820"/>
    </location>
</feature>
<dbReference type="Pfam" id="PF07703">
    <property type="entry name" value="A2M_BRD"/>
    <property type="match status" value="1"/>
</dbReference>
<evidence type="ECO:0000256" key="3">
    <source>
        <dbReference type="ARBA" id="ARBA00022729"/>
    </source>
</evidence>
<dbReference type="InterPro" id="IPR011625">
    <property type="entry name" value="A2M_N_BRD"/>
</dbReference>
<dbReference type="Gene3D" id="2.60.40.1940">
    <property type="match status" value="1"/>
</dbReference>
<dbReference type="PROSITE" id="PS00477">
    <property type="entry name" value="ALPHA_2_MACROGLOBULIN"/>
    <property type="match status" value="1"/>
</dbReference>
<dbReference type="InterPro" id="IPR013783">
    <property type="entry name" value="Ig-like_fold"/>
</dbReference>
<dbReference type="Pfam" id="PF01835">
    <property type="entry name" value="MG2"/>
    <property type="match status" value="1"/>
</dbReference>
<evidence type="ECO:0000256" key="4">
    <source>
        <dbReference type="ARBA" id="ARBA00022900"/>
    </source>
</evidence>
<keyword evidence="12" id="KW-1185">Reference proteome</keyword>
<dbReference type="Gene3D" id="2.60.120.1540">
    <property type="match status" value="1"/>
</dbReference>
<dbReference type="Pfam" id="PF07678">
    <property type="entry name" value="TED_complement"/>
    <property type="match status" value="1"/>
</dbReference>
<dbReference type="InterPro" id="IPR009048">
    <property type="entry name" value="A-macroglobulin_rcpt-bd"/>
</dbReference>
<dbReference type="GO" id="GO:0004867">
    <property type="term" value="F:serine-type endopeptidase inhibitor activity"/>
    <property type="evidence" value="ECO:0007669"/>
    <property type="project" value="UniProtKB-KW"/>
</dbReference>
<evidence type="ECO:0000256" key="7">
    <source>
        <dbReference type="SAM" id="SignalP"/>
    </source>
</evidence>
<dbReference type="SUPFAM" id="SSF81296">
    <property type="entry name" value="E set domains"/>
    <property type="match status" value="1"/>
</dbReference>
<dbReference type="SUPFAM" id="SSF49410">
    <property type="entry name" value="Alpha-macroglobulin receptor domain"/>
    <property type="match status" value="1"/>
</dbReference>
<reference evidence="11" key="1">
    <citation type="journal article" date="2019" name="bioRxiv">
        <title>The Genome of the Zebra Mussel, Dreissena polymorpha: A Resource for Invasive Species Research.</title>
        <authorList>
            <person name="McCartney M.A."/>
            <person name="Auch B."/>
            <person name="Kono T."/>
            <person name="Mallez S."/>
            <person name="Zhang Y."/>
            <person name="Obille A."/>
            <person name="Becker A."/>
            <person name="Abrahante J.E."/>
            <person name="Garbe J."/>
            <person name="Badalamenti J.P."/>
            <person name="Herman A."/>
            <person name="Mangelson H."/>
            <person name="Liachko I."/>
            <person name="Sullivan S."/>
            <person name="Sone E.D."/>
            <person name="Koren S."/>
            <person name="Silverstein K.A.T."/>
            <person name="Beckman K.B."/>
            <person name="Gohl D.M."/>
        </authorList>
    </citation>
    <scope>NUCLEOTIDE SEQUENCE</scope>
    <source>
        <strain evidence="11">Duluth1</strain>
        <tissue evidence="11">Whole animal</tissue>
    </source>
</reference>
<dbReference type="InterPro" id="IPR041555">
    <property type="entry name" value="MG3"/>
</dbReference>
<dbReference type="SUPFAM" id="SSF48239">
    <property type="entry name" value="Terpenoid cyclases/Protein prenyltransferases"/>
    <property type="match status" value="1"/>
</dbReference>